<dbReference type="SUPFAM" id="SSF101473">
    <property type="entry name" value="DhaL-like"/>
    <property type="match status" value="1"/>
</dbReference>
<evidence type="ECO:0000313" key="2">
    <source>
        <dbReference type="EMBL" id="SJZ30292.1"/>
    </source>
</evidence>
<dbReference type="Pfam" id="PF02734">
    <property type="entry name" value="Dak2"/>
    <property type="match status" value="1"/>
</dbReference>
<feature type="domain" description="DhaL" evidence="1">
    <location>
        <begin position="23"/>
        <end position="215"/>
    </location>
</feature>
<dbReference type="SMART" id="SM01121">
    <property type="entry name" value="Dak1_2"/>
    <property type="match status" value="1"/>
</dbReference>
<name>A0A1T4JJF4_9FIRM</name>
<dbReference type="InterPro" id="IPR036117">
    <property type="entry name" value="DhaL_dom_sf"/>
</dbReference>
<dbReference type="PANTHER" id="PTHR33434:SF4">
    <property type="entry name" value="PHOSPHATASE PROTEIN"/>
    <property type="match status" value="1"/>
</dbReference>
<dbReference type="PANTHER" id="PTHR33434">
    <property type="entry name" value="DEGV DOMAIN-CONTAINING PROTEIN DR_1986-RELATED"/>
    <property type="match status" value="1"/>
</dbReference>
<organism evidence="2 3">
    <name type="scientific">Selenihalanaerobacter shriftii</name>
    <dbReference type="NCBI Taxonomy" id="142842"/>
    <lineage>
        <taxon>Bacteria</taxon>
        <taxon>Bacillati</taxon>
        <taxon>Bacillota</taxon>
        <taxon>Clostridia</taxon>
        <taxon>Halanaerobiales</taxon>
        <taxon>Halobacteroidaceae</taxon>
        <taxon>Selenihalanaerobacter</taxon>
    </lineage>
</organism>
<proteinExistence type="predicted"/>
<dbReference type="InterPro" id="IPR004007">
    <property type="entry name" value="DhaL_dom"/>
</dbReference>
<dbReference type="PROSITE" id="PS51480">
    <property type="entry name" value="DHAL"/>
    <property type="match status" value="1"/>
</dbReference>
<dbReference type="Proteomes" id="UP000190625">
    <property type="component" value="Unassembled WGS sequence"/>
</dbReference>
<dbReference type="NCBIfam" id="TIGR03599">
    <property type="entry name" value="YloV"/>
    <property type="match status" value="1"/>
</dbReference>
<dbReference type="InterPro" id="IPR033470">
    <property type="entry name" value="FakA-like_C"/>
</dbReference>
<dbReference type="GO" id="GO:0004371">
    <property type="term" value="F:glycerone kinase activity"/>
    <property type="evidence" value="ECO:0007669"/>
    <property type="project" value="InterPro"/>
</dbReference>
<dbReference type="SMART" id="SM01120">
    <property type="entry name" value="Dak2"/>
    <property type="match status" value="1"/>
</dbReference>
<dbReference type="Pfam" id="PF13684">
    <property type="entry name" value="FakA-like_C"/>
    <property type="match status" value="1"/>
</dbReference>
<dbReference type="AlphaFoldDB" id="A0A1T4JJF4"/>
<reference evidence="3" key="1">
    <citation type="submission" date="2017-02" db="EMBL/GenBank/DDBJ databases">
        <authorList>
            <person name="Varghese N."/>
            <person name="Submissions S."/>
        </authorList>
    </citation>
    <scope>NUCLEOTIDE SEQUENCE [LARGE SCALE GENOMIC DNA]</scope>
    <source>
        <strain evidence="3">ATCC BAA-73</strain>
    </source>
</reference>
<protein>
    <recommendedName>
        <fullName evidence="1">DhaL domain-containing protein</fullName>
    </recommendedName>
</protein>
<evidence type="ECO:0000259" key="1">
    <source>
        <dbReference type="PROSITE" id="PS51480"/>
    </source>
</evidence>
<dbReference type="RefSeq" id="WP_078808572.1">
    <property type="nucleotide sequence ID" value="NZ_FUWM01000003.1"/>
</dbReference>
<evidence type="ECO:0000313" key="3">
    <source>
        <dbReference type="Proteomes" id="UP000190625"/>
    </source>
</evidence>
<dbReference type="Pfam" id="PF21645">
    <property type="entry name" value="FakA-like_M"/>
    <property type="match status" value="1"/>
</dbReference>
<dbReference type="EMBL" id="FUWM01000003">
    <property type="protein sequence ID" value="SJZ30292.1"/>
    <property type="molecule type" value="Genomic_DNA"/>
</dbReference>
<accession>A0A1T4JJF4</accession>
<keyword evidence="3" id="KW-1185">Reference proteome</keyword>
<gene>
    <name evidence="2" type="ORF">SAMN02745118_00028</name>
</gene>
<dbReference type="GO" id="GO:0006071">
    <property type="term" value="P:glycerol metabolic process"/>
    <property type="evidence" value="ECO:0007669"/>
    <property type="project" value="InterPro"/>
</dbReference>
<sequence>MKQANNKSATGKEEIEIYKLNGTKLKDALTFSLNYFANYKEDIDSLNVFPVPDGDTGTNMYLTLSTATNEIKDLDIDSAGGLLAEFTNGALMGARGNSGVILSQLLRGFSETIEDKEEIGVFEIAKGLENAAKRAYKGVMKPVEGTILTVARETGEFATLLAEDEDNIVEFLEIVVNKATESVNKTPELLSTLKEANVVDAGGKGYEIFLRGIYESFISDEVIERSPNIIRINREPCSKDSGRDLEYKYCTEFLINNTDISRLDVQEEMKEYGDSLLVVKGNEFVKVHIHSNQPGLVLEEALKLGSLTKIKIDNMEVESQERSKVTNIHETEDNLIEKNLEDRIGLIAVAAGDGIIELFEDLGVDYIVEGGQSMNPSTKDLLAAAEEVKTNRIIILPNNKNVISAAKQVVEVTDKEVSILPTKSIPQGVAAMMSFNPVGDFTEVNEMMEDEIDTVKTGQVTYAVRDSSVNDLQITKGDILGIIDGNIEVVNEDKEEVVGKLLDRLVIEDDFLVTIYTGKEVKSEEIEDLEERLNKKFKDLDIEIYSGGQPLYYYLISVE</sequence>
<dbReference type="Gene3D" id="1.25.40.340">
    <property type="match status" value="1"/>
</dbReference>
<dbReference type="InterPro" id="IPR048394">
    <property type="entry name" value="FakA-like_M"/>
</dbReference>
<dbReference type="InterPro" id="IPR019986">
    <property type="entry name" value="YloV-like"/>
</dbReference>
<dbReference type="STRING" id="142842.SAMN02745118_00028"/>
<dbReference type="InterPro" id="IPR050270">
    <property type="entry name" value="DegV_domain_contain"/>
</dbReference>